<evidence type="ECO:0000256" key="5">
    <source>
        <dbReference type="ARBA" id="ARBA00022692"/>
    </source>
</evidence>
<protein>
    <submittedName>
        <fullName evidence="10">Phosphonate ABC transporter, permease protein PhnE</fullName>
    </submittedName>
</protein>
<reference evidence="11 12" key="2">
    <citation type="journal article" date="2017" name="Int. J. Syst. Evol. Microbiol.">
        <title>Rouxiella badensis sp. nov. and Rouxiella silvae sp. nov. isolated from peat bog soil in Germany and emendation of the genus description.</title>
        <authorList>
            <person name="Le Fleche-Mateos A."/>
            <person name="Kugler J.H."/>
            <person name="Hansen S.H."/>
            <person name="Syldatk C."/>
            <person name="Hausmann R."/>
            <person name="Lomprez F."/>
            <person name="Vandenbogaert M."/>
            <person name="Manuguerra J.C."/>
            <person name="Grimont P.A."/>
        </authorList>
    </citation>
    <scope>NUCLEOTIDE SEQUENCE [LARGE SCALE GENOMIC DNA]</scope>
    <source>
        <strain evidence="11 12">213</strain>
    </source>
</reference>
<dbReference type="AlphaFoldDB" id="A0AA40WYJ7"/>
<dbReference type="InterPro" id="IPR005769">
    <property type="entry name" value="PhnE/PtxC"/>
</dbReference>
<dbReference type="PROSITE" id="PS50928">
    <property type="entry name" value="ABC_TM1"/>
    <property type="match status" value="1"/>
</dbReference>
<evidence type="ECO:0000256" key="4">
    <source>
        <dbReference type="ARBA" id="ARBA00022519"/>
    </source>
</evidence>
<reference evidence="11" key="1">
    <citation type="submission" date="2016-12" db="EMBL/GenBank/DDBJ databases">
        <authorList>
            <person name="Le Fleche-Mateos A."/>
        </authorList>
    </citation>
    <scope>NUCLEOTIDE SEQUENCE</scope>
    <source>
        <strain evidence="11">213</strain>
    </source>
</reference>
<feature type="transmembrane region" description="Helical" evidence="8">
    <location>
        <begin position="20"/>
        <end position="38"/>
    </location>
</feature>
<evidence type="ECO:0000256" key="2">
    <source>
        <dbReference type="ARBA" id="ARBA00022448"/>
    </source>
</evidence>
<evidence type="ECO:0000256" key="6">
    <source>
        <dbReference type="ARBA" id="ARBA00022989"/>
    </source>
</evidence>
<accession>A0AA40WYJ7</accession>
<keyword evidence="5 8" id="KW-0812">Transmembrane</keyword>
<feature type="domain" description="ABC transmembrane type-1" evidence="9">
    <location>
        <begin position="92"/>
        <end position="275"/>
    </location>
</feature>
<feature type="transmembrane region" description="Helical" evidence="8">
    <location>
        <begin position="256"/>
        <end position="274"/>
    </location>
</feature>
<feature type="transmembrane region" description="Helical" evidence="8">
    <location>
        <begin position="98"/>
        <end position="118"/>
    </location>
</feature>
<dbReference type="RefSeq" id="WP_055777557.1">
    <property type="nucleotide sequence ID" value="NZ_CBCSCF010000002.1"/>
</dbReference>
<comment type="similarity">
    <text evidence="8">Belongs to the binding-protein-dependent transport system permease family.</text>
</comment>
<dbReference type="CDD" id="cd06261">
    <property type="entry name" value="TM_PBP2"/>
    <property type="match status" value="1"/>
</dbReference>
<evidence type="ECO:0000256" key="7">
    <source>
        <dbReference type="ARBA" id="ARBA00023136"/>
    </source>
</evidence>
<reference evidence="10" key="4">
    <citation type="submission" date="2022-09" db="EMBL/GenBank/DDBJ databases">
        <title>Rouxiella aceris sp. nov., isolated from tree sap and emended description of the genus Rhouxiella.</title>
        <authorList>
            <person name="Kim I.S."/>
        </authorList>
    </citation>
    <scope>NUCLEOTIDE SEQUENCE</scope>
    <source>
        <strain evidence="10">SAP-2</strain>
    </source>
</reference>
<organism evidence="10 13">
    <name type="scientific">Rouxiella silvae</name>
    <dbReference type="NCBI Taxonomy" id="1646373"/>
    <lineage>
        <taxon>Bacteria</taxon>
        <taxon>Pseudomonadati</taxon>
        <taxon>Pseudomonadota</taxon>
        <taxon>Gammaproteobacteria</taxon>
        <taxon>Enterobacterales</taxon>
        <taxon>Yersiniaceae</taxon>
        <taxon>Rouxiella</taxon>
    </lineage>
</organism>
<name>A0AA40WYJ7_9GAMM</name>
<dbReference type="Proteomes" id="UP000192722">
    <property type="component" value="Unassembled WGS sequence"/>
</dbReference>
<dbReference type="PANTHER" id="PTHR30043:SF1">
    <property type="entry name" value="ABC TRANSPORT SYSTEM PERMEASE PROTEIN P69"/>
    <property type="match status" value="1"/>
</dbReference>
<keyword evidence="2 8" id="KW-0813">Transport</keyword>
<dbReference type="InterPro" id="IPR035906">
    <property type="entry name" value="MetI-like_sf"/>
</dbReference>
<dbReference type="EMBL" id="JADMKS010000001">
    <property type="protein sequence ID" value="MBF6635495.1"/>
    <property type="molecule type" value="Genomic_DNA"/>
</dbReference>
<evidence type="ECO:0000256" key="8">
    <source>
        <dbReference type="RuleBase" id="RU363032"/>
    </source>
</evidence>
<evidence type="ECO:0000313" key="13">
    <source>
        <dbReference type="Proteomes" id="UP000705283"/>
    </source>
</evidence>
<evidence type="ECO:0000256" key="1">
    <source>
        <dbReference type="ARBA" id="ARBA00004429"/>
    </source>
</evidence>
<comment type="caution">
    <text evidence="10">The sequence shown here is derived from an EMBL/GenBank/DDBJ whole genome shotgun (WGS) entry which is preliminary data.</text>
</comment>
<dbReference type="SUPFAM" id="SSF161098">
    <property type="entry name" value="MetI-like"/>
    <property type="match status" value="1"/>
</dbReference>
<keyword evidence="6 8" id="KW-1133">Transmembrane helix</keyword>
<dbReference type="Gene3D" id="1.10.3720.10">
    <property type="entry name" value="MetI-like"/>
    <property type="match status" value="1"/>
</dbReference>
<dbReference type="InterPro" id="IPR000515">
    <property type="entry name" value="MetI-like"/>
</dbReference>
<evidence type="ECO:0000256" key="3">
    <source>
        <dbReference type="ARBA" id="ARBA00022475"/>
    </source>
</evidence>
<feature type="transmembrane region" description="Helical" evidence="8">
    <location>
        <begin position="144"/>
        <end position="167"/>
    </location>
</feature>
<sequence>MNTEFHHYYQQIRSKQKREALIWSGLMLVLYLWAGSISELNLKTIFINAPHFFDYIVQTVPTLHWADLFADGHTKGSLAYWGYRLNIQLPLIWETIQLAFSSTILSTALAVVLAFIAANNTDSPKWLKFSVRTFVAFLRTMPELAWAVMCVMAFGIGAIPGFIALTLHTVGSLTKLFYESIETASDKPVRGLKACGAGRLQRMRFALWPQVQPIFLSYSFMRLEINFRQSTILGLVGAGGIGQELMTSIKLDRYDQVSMTLLLIILVVSVMDYASGKLRKRVVEGTF</sequence>
<keyword evidence="4" id="KW-0997">Cell inner membrane</keyword>
<dbReference type="PANTHER" id="PTHR30043">
    <property type="entry name" value="PHOSPHONATES TRANSPORT SYSTEM PERMEASE PROTEIN"/>
    <property type="match status" value="1"/>
</dbReference>
<proteinExistence type="inferred from homology"/>
<evidence type="ECO:0000259" key="9">
    <source>
        <dbReference type="PROSITE" id="PS50928"/>
    </source>
</evidence>
<dbReference type="EMBL" id="MRWD01000093">
    <property type="protein sequence ID" value="ORJ18742.1"/>
    <property type="molecule type" value="Genomic_DNA"/>
</dbReference>
<dbReference type="Proteomes" id="UP000705283">
    <property type="component" value="Unassembled WGS sequence"/>
</dbReference>
<reference evidence="10" key="3">
    <citation type="submission" date="2020-11" db="EMBL/GenBank/DDBJ databases">
        <authorList>
            <person name="Lee S.D."/>
        </authorList>
    </citation>
    <scope>NUCLEOTIDE SEQUENCE</scope>
    <source>
        <strain evidence="10">SAP-2</strain>
    </source>
</reference>
<comment type="subcellular location">
    <subcellularLocation>
        <location evidence="1">Cell inner membrane</location>
        <topology evidence="1">Multi-pass membrane protein</topology>
    </subcellularLocation>
    <subcellularLocation>
        <location evidence="8">Cell membrane</location>
        <topology evidence="8">Multi-pass membrane protein</topology>
    </subcellularLocation>
</comment>
<dbReference type="Pfam" id="PF00528">
    <property type="entry name" value="BPD_transp_1"/>
    <property type="match status" value="1"/>
</dbReference>
<keyword evidence="12" id="KW-1185">Reference proteome</keyword>
<dbReference type="NCBIfam" id="TIGR01097">
    <property type="entry name" value="PhnE"/>
    <property type="match status" value="1"/>
</dbReference>
<keyword evidence="7 8" id="KW-0472">Membrane</keyword>
<evidence type="ECO:0000313" key="10">
    <source>
        <dbReference type="EMBL" id="MBF6635495.1"/>
    </source>
</evidence>
<gene>
    <name evidence="10" type="primary">phnE</name>
    <name evidence="11" type="ORF">BS639_23695</name>
    <name evidence="10" type="ORF">ITX54_02300</name>
</gene>
<keyword evidence="3" id="KW-1003">Cell membrane</keyword>
<dbReference type="GO" id="GO:0015416">
    <property type="term" value="F:ABC-type phosphonate transporter activity"/>
    <property type="evidence" value="ECO:0007669"/>
    <property type="project" value="InterPro"/>
</dbReference>
<evidence type="ECO:0000313" key="11">
    <source>
        <dbReference type="EMBL" id="ORJ18742.1"/>
    </source>
</evidence>
<dbReference type="GO" id="GO:0005886">
    <property type="term" value="C:plasma membrane"/>
    <property type="evidence" value="ECO:0007669"/>
    <property type="project" value="UniProtKB-SubCell"/>
</dbReference>
<evidence type="ECO:0000313" key="12">
    <source>
        <dbReference type="Proteomes" id="UP000192722"/>
    </source>
</evidence>